<feature type="region of interest" description="Disordered" evidence="3">
    <location>
        <begin position="430"/>
        <end position="449"/>
    </location>
</feature>
<dbReference type="GeneID" id="115025816"/>
<feature type="compositionally biased region" description="Polar residues" evidence="3">
    <location>
        <begin position="278"/>
        <end position="300"/>
    </location>
</feature>
<evidence type="ECO:0000313" key="6">
    <source>
        <dbReference type="RefSeq" id="XP_029314150.1"/>
    </source>
</evidence>
<dbReference type="AlphaFoldDB" id="A0A6J2RXV0"/>
<feature type="region of interest" description="Disordered" evidence="3">
    <location>
        <begin position="275"/>
        <end position="345"/>
    </location>
</feature>
<feature type="compositionally biased region" description="Low complexity" evidence="3">
    <location>
        <begin position="330"/>
        <end position="345"/>
    </location>
</feature>
<evidence type="ECO:0000256" key="3">
    <source>
        <dbReference type="SAM" id="MobiDB-lite"/>
    </source>
</evidence>
<keyword evidence="5" id="KW-1185">Reference proteome</keyword>
<evidence type="ECO:0000256" key="2">
    <source>
        <dbReference type="SAM" id="Coils"/>
    </source>
</evidence>
<dbReference type="PANTHER" id="PTHR17469">
    <property type="entry name" value="SPERM SPECIFIC ANTIGEN 2-RELATED"/>
    <property type="match status" value="1"/>
</dbReference>
<dbReference type="OrthoDB" id="6088188at2759"/>
<proteinExistence type="predicted"/>
<name>A0A6J2RXV0_COTGO</name>
<reference evidence="6" key="1">
    <citation type="submission" date="2025-08" db="UniProtKB">
        <authorList>
            <consortium name="RefSeq"/>
        </authorList>
    </citation>
    <scope>IDENTIFICATION</scope>
</reference>
<evidence type="ECO:0000256" key="1">
    <source>
        <dbReference type="ARBA" id="ARBA00023054"/>
    </source>
</evidence>
<evidence type="ECO:0000259" key="4">
    <source>
        <dbReference type="Pfam" id="PF14723"/>
    </source>
</evidence>
<accession>A0A6J2RXV0</accession>
<dbReference type="InParanoid" id="A0A6J2RXV0"/>
<feature type="compositionally biased region" description="Low complexity" evidence="3">
    <location>
        <begin position="301"/>
        <end position="322"/>
    </location>
</feature>
<feature type="compositionally biased region" description="Polar residues" evidence="3">
    <location>
        <begin position="430"/>
        <end position="440"/>
    </location>
</feature>
<dbReference type="RefSeq" id="XP_029314150.1">
    <property type="nucleotide sequence ID" value="XM_029458290.1"/>
</dbReference>
<evidence type="ECO:0000313" key="5">
    <source>
        <dbReference type="Proteomes" id="UP000504630"/>
    </source>
</evidence>
<dbReference type="PANTHER" id="PTHR17469:SF1">
    <property type="entry name" value="PROTEIN TESPA1"/>
    <property type="match status" value="1"/>
</dbReference>
<protein>
    <submittedName>
        <fullName evidence="6">Uncharacterized protein LOC115025816</fullName>
    </submittedName>
</protein>
<dbReference type="InterPro" id="IPR029326">
    <property type="entry name" value="SSFA2_C"/>
</dbReference>
<dbReference type="KEGG" id="cgob:115025816"/>
<dbReference type="Proteomes" id="UP000504630">
    <property type="component" value="Chromosome 20"/>
</dbReference>
<organism evidence="5 6">
    <name type="scientific">Cottoperca gobio</name>
    <name type="common">Frogmouth</name>
    <name type="synonym">Aphritis gobio</name>
    <dbReference type="NCBI Taxonomy" id="56716"/>
    <lineage>
        <taxon>Eukaryota</taxon>
        <taxon>Metazoa</taxon>
        <taxon>Chordata</taxon>
        <taxon>Craniata</taxon>
        <taxon>Vertebrata</taxon>
        <taxon>Euteleostomi</taxon>
        <taxon>Actinopterygii</taxon>
        <taxon>Neopterygii</taxon>
        <taxon>Teleostei</taxon>
        <taxon>Neoteleostei</taxon>
        <taxon>Acanthomorphata</taxon>
        <taxon>Eupercaria</taxon>
        <taxon>Perciformes</taxon>
        <taxon>Notothenioidei</taxon>
        <taxon>Bovichtidae</taxon>
        <taxon>Cottoperca</taxon>
    </lineage>
</organism>
<keyword evidence="1 2" id="KW-0175">Coiled coil</keyword>
<feature type="domain" description="Sperm-specific antigen 2 C-terminal" evidence="4">
    <location>
        <begin position="515"/>
        <end position="587"/>
    </location>
</feature>
<feature type="coiled-coil region" evidence="2">
    <location>
        <begin position="560"/>
        <end position="587"/>
    </location>
</feature>
<sequence>MSDNIHPSASSSLVLEFEELCPTLPCLLPNPSFPVCHSALSSQSHDSDGLIVPAVERISDLTEQSISQQDRPSYHDDNTNPAPAFPVQDVFHAQKNHLSLDLEDTHQRNGTGGLEGERHTDTVQTRETVVYISDTESSADLSEGSRLVSKEVCNQTEIDPKVLSCSLHDKLSTGTQPEECQREVNGSESESLRSSLVLLDVVPETHSITEVEPKDLIRIESLDLVFQTSVDGSEEENGDMEAFFQQLDTEGRAYWAEPILVSNASPVLEESDSFVLDESSSTDRAMTLSASSSTTIDTNQTSRDATASSDTPSSLSLPLASPVGAPDPKPSSCSVSVQMSSSPSSHIVHRTDVPYMTDSKCTLLPSVLPLDTSTPFRAVQSWTDLQIQRNTHTQKLSHGALHAAPKEAVSTCATDTTPALDSSSSPYFPLMSNDSQSQESLPGKARNDHPISVSVDKGLWADEDEEVDKNGIEDEERFWEGNQTATVACCRSCDHQCTCTRKSYDEQHALGNNSYSLDELEEMMLCLQRFRSVLGNMEEQLSEDQAAVYNALSDQDREKVQDIEELRRAVKQEAGELEMQLNELAHHYDDSLKMKMHRLLDEQSLLCSQLSVPASPSPAPNRTVATQCCLLPWIPPADLQSAHVSSWRTWDAYSLRQSPPGSKCMCEGLRCSHTKADKLDMMGILQRLKESLRHSVNTDSLE</sequence>
<dbReference type="InterPro" id="IPR043444">
    <property type="entry name" value="TESPA1-like"/>
</dbReference>
<gene>
    <name evidence="6" type="primary">LOC115025816</name>
</gene>
<dbReference type="Pfam" id="PF14723">
    <property type="entry name" value="SSFA2_C"/>
    <property type="match status" value="1"/>
</dbReference>